<evidence type="ECO:0000256" key="1">
    <source>
        <dbReference type="PIRSR" id="PIRSR601501-1"/>
    </source>
</evidence>
<keyword evidence="1" id="KW-0460">Magnesium</keyword>
<dbReference type="PANTHER" id="PTHR42958:SF4">
    <property type="entry name" value="HYDROGENASE EXPRESSION_FORMATION PROTEIN HUPK"/>
    <property type="match status" value="1"/>
</dbReference>
<sequence>MIEGKLRILLRCREERVGSVEIISTRPQISGRLLEGDRVSQALSKVPVIYSLCRQAQSLAATLAQGAIEGGEPPPGLIQQARLEALQEHLWRFFIDLPVTLGKVPLLSPFAPIRQQILQQIKALDAAPLYNAPLPWWQALREAVEGGLLEYRLADCCGQGLTHWQQWLASSRAPLGDMLRCLGECLPTAEAPILMQPSLMGLDADALPELVTLLESHEGYGAQPWLAGGHPEAGAIVRHRDHPLVSALRGQGALVLARLVARLLEIDRLLDPAQALAMGSFARGEDGAAGWVETARGILLHRLEIRQGRVHRYQVVAPTEWNFHPEGPLVQAVLALPAANLERLRQQVQLIGLSLDPCVGFEVEVCNA</sequence>
<dbReference type="InterPro" id="IPR050867">
    <property type="entry name" value="NiFe/NiFeSe_hydrgnase_LSU"/>
</dbReference>
<comment type="cofactor">
    <cofactor evidence="1">
        <name>Ni(2+)</name>
        <dbReference type="ChEBI" id="CHEBI:49786"/>
    </cofactor>
</comment>
<dbReference type="GO" id="GO:0016151">
    <property type="term" value="F:nickel cation binding"/>
    <property type="evidence" value="ECO:0007669"/>
    <property type="project" value="InterPro"/>
</dbReference>
<keyword evidence="1" id="KW-0533">Nickel</keyword>
<dbReference type="InterPro" id="IPR029014">
    <property type="entry name" value="NiFe-Hase_large"/>
</dbReference>
<name>A0A3P3VML1_9GAMM</name>
<evidence type="ECO:0008006" key="4">
    <source>
        <dbReference type="Google" id="ProtNLM"/>
    </source>
</evidence>
<dbReference type="SUPFAM" id="SSF56762">
    <property type="entry name" value="HydB/Nqo4-like"/>
    <property type="match status" value="1"/>
</dbReference>
<dbReference type="Gene3D" id="1.10.645.10">
    <property type="entry name" value="Cytochrome-c3 Hydrogenase, chain B"/>
    <property type="match status" value="2"/>
</dbReference>
<reference evidence="2 3" key="1">
    <citation type="submission" date="2018-08" db="EMBL/GenBank/DDBJ databases">
        <authorList>
            <person name="Khan S.A."/>
        </authorList>
    </citation>
    <scope>NUCLEOTIDE SEQUENCE [LARGE SCALE GENOMIC DNA]</scope>
    <source>
        <strain evidence="2 3">GTF-13</strain>
    </source>
</reference>
<gene>
    <name evidence="2" type="ORF">D0544_00635</name>
</gene>
<dbReference type="Proteomes" id="UP000280792">
    <property type="component" value="Unassembled WGS sequence"/>
</dbReference>
<dbReference type="PANTHER" id="PTHR42958">
    <property type="entry name" value="HYDROGENASE-2 LARGE CHAIN"/>
    <property type="match status" value="1"/>
</dbReference>
<reference evidence="2 3" key="2">
    <citation type="submission" date="2018-12" db="EMBL/GenBank/DDBJ databases">
        <title>Simiduia agarivorans gen. nov., sp. nov., a marine, agarolytic bacterium isolated from shallow coastal water from Keelung, Taiwan.</title>
        <authorList>
            <person name="Shieh W.Y."/>
        </authorList>
    </citation>
    <scope>NUCLEOTIDE SEQUENCE [LARGE SCALE GENOMIC DNA]</scope>
    <source>
        <strain evidence="2 3">GTF-13</strain>
    </source>
</reference>
<accession>A0A3P3VML1</accession>
<dbReference type="AlphaFoldDB" id="A0A3P3VML1"/>
<evidence type="ECO:0000313" key="3">
    <source>
        <dbReference type="Proteomes" id="UP000280792"/>
    </source>
</evidence>
<feature type="binding site" evidence="1">
    <location>
        <position position="358"/>
    </location>
    <ligand>
        <name>Ni(2+)</name>
        <dbReference type="ChEBI" id="CHEBI:49786"/>
    </ligand>
</feature>
<organism evidence="2 3">
    <name type="scientific">Aestuariirhabdus litorea</name>
    <dbReference type="NCBI Taxonomy" id="2528527"/>
    <lineage>
        <taxon>Bacteria</taxon>
        <taxon>Pseudomonadati</taxon>
        <taxon>Pseudomonadota</taxon>
        <taxon>Gammaproteobacteria</taxon>
        <taxon>Oceanospirillales</taxon>
        <taxon>Aestuariirhabdaceae</taxon>
        <taxon>Aestuariirhabdus</taxon>
    </lineage>
</organism>
<feature type="binding site" evidence="1">
    <location>
        <position position="315"/>
    </location>
    <ligand>
        <name>Mg(2+)</name>
        <dbReference type="ChEBI" id="CHEBI:18420"/>
    </ligand>
</feature>
<dbReference type="RefSeq" id="WP_125013845.1">
    <property type="nucleotide sequence ID" value="NZ_QWEZ01000001.1"/>
</dbReference>
<comment type="caution">
    <text evidence="2">The sequence shown here is derived from an EMBL/GenBank/DDBJ whole genome shotgun (WGS) entry which is preliminary data.</text>
</comment>
<dbReference type="EMBL" id="QWEZ01000001">
    <property type="protein sequence ID" value="RRJ83664.1"/>
    <property type="molecule type" value="Genomic_DNA"/>
</dbReference>
<protein>
    <recommendedName>
        <fullName evidence="4">Ni,Fe-hydrogenase I large subunit</fullName>
    </recommendedName>
</protein>
<keyword evidence="1" id="KW-0479">Metal-binding</keyword>
<dbReference type="InterPro" id="IPR001501">
    <property type="entry name" value="Ni-dep_hyd_lsu"/>
</dbReference>
<proteinExistence type="predicted"/>
<keyword evidence="3" id="KW-1185">Reference proteome</keyword>
<evidence type="ECO:0000313" key="2">
    <source>
        <dbReference type="EMBL" id="RRJ83664.1"/>
    </source>
</evidence>
<dbReference type="Pfam" id="PF00374">
    <property type="entry name" value="NiFeSe_Hases"/>
    <property type="match status" value="1"/>
</dbReference>